<organism evidence="1 2">
    <name type="scientific">Arachis hypogaea</name>
    <name type="common">Peanut</name>
    <dbReference type="NCBI Taxonomy" id="3818"/>
    <lineage>
        <taxon>Eukaryota</taxon>
        <taxon>Viridiplantae</taxon>
        <taxon>Streptophyta</taxon>
        <taxon>Embryophyta</taxon>
        <taxon>Tracheophyta</taxon>
        <taxon>Spermatophyta</taxon>
        <taxon>Magnoliopsida</taxon>
        <taxon>eudicotyledons</taxon>
        <taxon>Gunneridae</taxon>
        <taxon>Pentapetalae</taxon>
        <taxon>rosids</taxon>
        <taxon>fabids</taxon>
        <taxon>Fabales</taxon>
        <taxon>Fabaceae</taxon>
        <taxon>Papilionoideae</taxon>
        <taxon>50 kb inversion clade</taxon>
        <taxon>dalbergioids sensu lato</taxon>
        <taxon>Dalbergieae</taxon>
        <taxon>Pterocarpus clade</taxon>
        <taxon>Arachis</taxon>
    </lineage>
</organism>
<proteinExistence type="predicted"/>
<evidence type="ECO:0000313" key="2">
    <source>
        <dbReference type="Proteomes" id="UP000289738"/>
    </source>
</evidence>
<gene>
    <name evidence="1" type="ORF">Ahy_A08g039368</name>
</gene>
<comment type="caution">
    <text evidence="1">The sequence shown here is derived from an EMBL/GenBank/DDBJ whole genome shotgun (WGS) entry which is preliminary data.</text>
</comment>
<dbReference type="Proteomes" id="UP000289738">
    <property type="component" value="Chromosome A08"/>
</dbReference>
<reference evidence="1 2" key="1">
    <citation type="submission" date="2019-01" db="EMBL/GenBank/DDBJ databases">
        <title>Sequencing of cultivated peanut Arachis hypogaea provides insights into genome evolution and oil improvement.</title>
        <authorList>
            <person name="Chen X."/>
        </authorList>
    </citation>
    <scope>NUCLEOTIDE SEQUENCE [LARGE SCALE GENOMIC DNA]</scope>
    <source>
        <strain evidence="2">cv. Fuhuasheng</strain>
        <tissue evidence="1">Leaves</tissue>
    </source>
</reference>
<dbReference type="AlphaFoldDB" id="A0A445BWA6"/>
<dbReference type="EMBL" id="SDMP01000008">
    <property type="protein sequence ID" value="RYR42932.1"/>
    <property type="molecule type" value="Genomic_DNA"/>
</dbReference>
<evidence type="ECO:0000313" key="1">
    <source>
        <dbReference type="EMBL" id="RYR42932.1"/>
    </source>
</evidence>
<keyword evidence="2" id="KW-1185">Reference proteome</keyword>
<accession>A0A445BWA6</accession>
<name>A0A445BWA6_ARAHY</name>
<protein>
    <submittedName>
        <fullName evidence="1">Uncharacterized protein</fullName>
    </submittedName>
</protein>
<sequence length="93" mass="10732">MKVPKSISKLPSNFQPASEFSFFQNVRDGLWLAPEPILLKRTVDCRASRTVKASAVKGEVASILKFETVRKYNARMFFVWAEYCVVRFGQKRQ</sequence>